<evidence type="ECO:0000256" key="13">
    <source>
        <dbReference type="ARBA" id="ARBA00033392"/>
    </source>
</evidence>
<dbReference type="CDD" id="cd18080">
    <property type="entry name" value="TrmD-like"/>
    <property type="match status" value="1"/>
</dbReference>
<evidence type="ECO:0000256" key="7">
    <source>
        <dbReference type="ARBA" id="ARBA00022490"/>
    </source>
</evidence>
<feature type="binding site" evidence="15">
    <location>
        <begin position="144"/>
        <end position="149"/>
    </location>
    <ligand>
        <name>S-adenosyl-L-methionine</name>
        <dbReference type="ChEBI" id="CHEBI:59789"/>
    </ligand>
</feature>
<feature type="binding site" evidence="15">
    <location>
        <position position="120"/>
    </location>
    <ligand>
        <name>S-adenosyl-L-methionine</name>
        <dbReference type="ChEBI" id="CHEBI:59789"/>
    </ligand>
</feature>
<dbReference type="Gene3D" id="3.40.630.30">
    <property type="match status" value="1"/>
</dbReference>
<evidence type="ECO:0000313" key="18">
    <source>
        <dbReference type="Proteomes" id="UP001501490"/>
    </source>
</evidence>
<organism evidence="17 18">
    <name type="scientific">Microlunatus ginsengisoli</name>
    <dbReference type="NCBI Taxonomy" id="363863"/>
    <lineage>
        <taxon>Bacteria</taxon>
        <taxon>Bacillati</taxon>
        <taxon>Actinomycetota</taxon>
        <taxon>Actinomycetes</taxon>
        <taxon>Propionibacteriales</taxon>
        <taxon>Propionibacteriaceae</taxon>
        <taxon>Microlunatus</taxon>
    </lineage>
</organism>
<dbReference type="InterPro" id="IPR016009">
    <property type="entry name" value="tRNA_MeTrfase_TRMD/TRM10"/>
</dbReference>
<evidence type="ECO:0000256" key="3">
    <source>
        <dbReference type="ARBA" id="ARBA00007630"/>
    </source>
</evidence>
<dbReference type="InterPro" id="IPR029028">
    <property type="entry name" value="Alpha/beta_knot_MTases"/>
</dbReference>
<evidence type="ECO:0000256" key="4">
    <source>
        <dbReference type="ARBA" id="ARBA00011738"/>
    </source>
</evidence>
<dbReference type="Gene3D" id="1.10.1270.20">
    <property type="entry name" value="tRNA(m1g37)methyltransferase, domain 2"/>
    <property type="match status" value="1"/>
</dbReference>
<protein>
    <recommendedName>
        <fullName evidence="6 15">tRNA (guanine-N(1)-)-methyltransferase</fullName>
        <ecNumber evidence="5 15">2.1.1.228</ecNumber>
    </recommendedName>
    <alternativeName>
        <fullName evidence="12 15">M1G-methyltransferase</fullName>
    </alternativeName>
    <alternativeName>
        <fullName evidence="13 15">tRNA [GM37] methyltransferase</fullName>
    </alternativeName>
</protein>
<dbReference type="CDD" id="cd04301">
    <property type="entry name" value="NAT_SF"/>
    <property type="match status" value="1"/>
</dbReference>
<dbReference type="Pfam" id="PF01746">
    <property type="entry name" value="tRNA_m1G_MT"/>
    <property type="match status" value="1"/>
</dbReference>
<evidence type="ECO:0000256" key="12">
    <source>
        <dbReference type="ARBA" id="ARBA00029736"/>
    </source>
</evidence>
<keyword evidence="9 15" id="KW-0808">Transferase</keyword>
<evidence type="ECO:0000313" key="17">
    <source>
        <dbReference type="EMBL" id="GAA3631356.1"/>
    </source>
</evidence>
<sequence>MPDRALWHGIPVRIDVVSIFPEYLAPLRLSLVGKAIESGLIGLGVHDLRQWTHDRHRTVDDTPYGGGAGMVMRPEPWGEALDELAGPDTRVLIMSPSGRRFDQRLAEELAAEPHLLLACGRYEGIDARVARYARTRARVDEVSIGDYVLNGGEAAALVIAEAVVRLLPGVIGNPESLAEESHAAGHDRLLEYPVYTKPPSWRGLDVPEVLFSGHHAQIAGWRRERAMELTRERRPDLLPADDAAVTISRATLADAGEIFTLQRAAFVAEGRLHDSFDFPPLTGDLAATERIIDGTVCLTARRAGRLIGSVFGAVQGERGDEWFIGRLMVAPDLQGAGLGRRLLAEIEAAAPPEAARSVLVTGAASELNQAFYARRGYRIVAEEIRGSVPIVVMERDRRAAGEG</sequence>
<dbReference type="InterPro" id="IPR002649">
    <property type="entry name" value="tRNA_m1G_MeTrfase_TrmD"/>
</dbReference>
<dbReference type="EMBL" id="BAABAB010000028">
    <property type="protein sequence ID" value="GAA3631356.1"/>
    <property type="molecule type" value="Genomic_DNA"/>
</dbReference>
<dbReference type="InterPro" id="IPR000182">
    <property type="entry name" value="GNAT_dom"/>
</dbReference>
<evidence type="ECO:0000256" key="8">
    <source>
        <dbReference type="ARBA" id="ARBA00022603"/>
    </source>
</evidence>
<comment type="catalytic activity">
    <reaction evidence="14 15">
        <text>guanosine(37) in tRNA + S-adenosyl-L-methionine = N(1)-methylguanosine(37) in tRNA + S-adenosyl-L-homocysteine + H(+)</text>
        <dbReference type="Rhea" id="RHEA:36899"/>
        <dbReference type="Rhea" id="RHEA-COMP:10145"/>
        <dbReference type="Rhea" id="RHEA-COMP:10147"/>
        <dbReference type="ChEBI" id="CHEBI:15378"/>
        <dbReference type="ChEBI" id="CHEBI:57856"/>
        <dbReference type="ChEBI" id="CHEBI:59789"/>
        <dbReference type="ChEBI" id="CHEBI:73542"/>
        <dbReference type="ChEBI" id="CHEBI:74269"/>
        <dbReference type="EC" id="2.1.1.228"/>
    </reaction>
</comment>
<comment type="subcellular location">
    <subcellularLocation>
        <location evidence="2 15">Cytoplasm</location>
    </subcellularLocation>
</comment>
<dbReference type="PANTHER" id="PTHR46417:SF1">
    <property type="entry name" value="TRNA (GUANINE-N(1)-)-METHYLTRANSFERASE"/>
    <property type="match status" value="1"/>
</dbReference>
<dbReference type="Proteomes" id="UP001501490">
    <property type="component" value="Unassembled WGS sequence"/>
</dbReference>
<keyword evidence="8 15" id="KW-0489">Methyltransferase</keyword>
<keyword evidence="11 15" id="KW-0819">tRNA processing</keyword>
<evidence type="ECO:0000256" key="10">
    <source>
        <dbReference type="ARBA" id="ARBA00022691"/>
    </source>
</evidence>
<evidence type="ECO:0000256" key="11">
    <source>
        <dbReference type="ARBA" id="ARBA00022694"/>
    </source>
</evidence>
<proteinExistence type="inferred from homology"/>
<evidence type="ECO:0000259" key="16">
    <source>
        <dbReference type="PROSITE" id="PS51186"/>
    </source>
</evidence>
<dbReference type="EC" id="2.1.1.228" evidence="5 15"/>
<evidence type="ECO:0000256" key="14">
    <source>
        <dbReference type="ARBA" id="ARBA00047783"/>
    </source>
</evidence>
<evidence type="ECO:0000256" key="15">
    <source>
        <dbReference type="HAMAP-Rule" id="MF_00605"/>
    </source>
</evidence>
<name>A0ABP7AG14_9ACTN</name>
<dbReference type="PROSITE" id="PS51186">
    <property type="entry name" value="GNAT"/>
    <property type="match status" value="1"/>
</dbReference>
<evidence type="ECO:0000256" key="2">
    <source>
        <dbReference type="ARBA" id="ARBA00004496"/>
    </source>
</evidence>
<dbReference type="NCBIfam" id="TIGR00088">
    <property type="entry name" value="trmD"/>
    <property type="match status" value="1"/>
</dbReference>
<keyword evidence="10 15" id="KW-0949">S-adenosyl-L-methionine</keyword>
<gene>
    <name evidence="15" type="primary">trmD</name>
    <name evidence="17" type="ORF">GCM10022236_37420</name>
</gene>
<keyword evidence="7 15" id="KW-0963">Cytoplasm</keyword>
<dbReference type="InterPro" id="IPR016181">
    <property type="entry name" value="Acyl_CoA_acyltransferase"/>
</dbReference>
<evidence type="ECO:0000256" key="6">
    <source>
        <dbReference type="ARBA" id="ARBA00014679"/>
    </source>
</evidence>
<reference evidence="18" key="1">
    <citation type="journal article" date="2019" name="Int. J. Syst. Evol. Microbiol.">
        <title>The Global Catalogue of Microorganisms (GCM) 10K type strain sequencing project: providing services to taxonomists for standard genome sequencing and annotation.</title>
        <authorList>
            <consortium name="The Broad Institute Genomics Platform"/>
            <consortium name="The Broad Institute Genome Sequencing Center for Infectious Disease"/>
            <person name="Wu L."/>
            <person name="Ma J."/>
        </authorList>
    </citation>
    <scope>NUCLEOTIDE SEQUENCE [LARGE SCALE GENOMIC DNA]</scope>
    <source>
        <strain evidence="18">JCM 16929</strain>
    </source>
</reference>
<evidence type="ECO:0000256" key="5">
    <source>
        <dbReference type="ARBA" id="ARBA00012807"/>
    </source>
</evidence>
<dbReference type="InterPro" id="IPR029026">
    <property type="entry name" value="tRNA_m1G_MTases_N"/>
</dbReference>
<dbReference type="SUPFAM" id="SSF55729">
    <property type="entry name" value="Acyl-CoA N-acyltransferases (Nat)"/>
    <property type="match status" value="1"/>
</dbReference>
<feature type="domain" description="N-acetyltransferase" evidence="16">
    <location>
        <begin position="245"/>
        <end position="398"/>
    </location>
</feature>
<evidence type="ECO:0000256" key="9">
    <source>
        <dbReference type="ARBA" id="ARBA00022679"/>
    </source>
</evidence>
<dbReference type="NCBIfam" id="NF000648">
    <property type="entry name" value="PRK00026.1"/>
    <property type="match status" value="1"/>
</dbReference>
<dbReference type="InterPro" id="IPR023148">
    <property type="entry name" value="tRNA_m1G_MeTrfase_C_sf"/>
</dbReference>
<comment type="caution">
    <text evidence="17">The sequence shown here is derived from an EMBL/GenBank/DDBJ whole genome shotgun (WGS) entry which is preliminary data.</text>
</comment>
<comment type="subunit">
    <text evidence="4 15">Homodimer.</text>
</comment>
<dbReference type="HAMAP" id="MF_00605">
    <property type="entry name" value="TrmD"/>
    <property type="match status" value="1"/>
</dbReference>
<dbReference type="Gene3D" id="3.40.1280.10">
    <property type="match status" value="1"/>
</dbReference>
<dbReference type="SUPFAM" id="SSF75217">
    <property type="entry name" value="alpha/beta knot"/>
    <property type="match status" value="1"/>
</dbReference>
<comment type="similarity">
    <text evidence="3 15">Belongs to the RNA methyltransferase TrmD family.</text>
</comment>
<dbReference type="Pfam" id="PF00583">
    <property type="entry name" value="Acetyltransf_1"/>
    <property type="match status" value="1"/>
</dbReference>
<evidence type="ECO:0000256" key="1">
    <source>
        <dbReference type="ARBA" id="ARBA00002634"/>
    </source>
</evidence>
<dbReference type="PANTHER" id="PTHR46417">
    <property type="entry name" value="TRNA (GUANINE-N(1)-)-METHYLTRANSFERASE"/>
    <property type="match status" value="1"/>
</dbReference>
<comment type="function">
    <text evidence="1 15">Specifically methylates guanosine-37 in various tRNAs.</text>
</comment>
<keyword evidence="18" id="KW-1185">Reference proteome</keyword>
<accession>A0ABP7AG14</accession>